<dbReference type="EMBL" id="ML742088">
    <property type="protein sequence ID" value="KAE8150692.1"/>
    <property type="molecule type" value="Genomic_DNA"/>
</dbReference>
<dbReference type="GO" id="GO:0005886">
    <property type="term" value="C:plasma membrane"/>
    <property type="evidence" value="ECO:0007669"/>
    <property type="project" value="TreeGrafter"/>
</dbReference>
<dbReference type="PROSITE" id="PS50850">
    <property type="entry name" value="MFS"/>
    <property type="match status" value="1"/>
</dbReference>
<feature type="transmembrane region" description="Helical" evidence="5">
    <location>
        <begin position="35"/>
        <end position="57"/>
    </location>
</feature>
<evidence type="ECO:0000256" key="1">
    <source>
        <dbReference type="ARBA" id="ARBA00004141"/>
    </source>
</evidence>
<dbReference type="Pfam" id="PF07690">
    <property type="entry name" value="MFS_1"/>
    <property type="match status" value="1"/>
</dbReference>
<reference evidence="7 8" key="1">
    <citation type="submission" date="2019-04" db="EMBL/GenBank/DDBJ databases">
        <title>Friends and foes A comparative genomics study of 23 Aspergillus species from section Flavi.</title>
        <authorList>
            <consortium name="DOE Joint Genome Institute"/>
            <person name="Kjaerbolling I."/>
            <person name="Vesth T."/>
            <person name="Frisvad J.C."/>
            <person name="Nybo J.L."/>
            <person name="Theobald S."/>
            <person name="Kildgaard S."/>
            <person name="Isbrandt T."/>
            <person name="Kuo A."/>
            <person name="Sato A."/>
            <person name="Lyhne E.K."/>
            <person name="Kogle M.E."/>
            <person name="Wiebenga A."/>
            <person name="Kun R.S."/>
            <person name="Lubbers R.J."/>
            <person name="Makela M.R."/>
            <person name="Barry K."/>
            <person name="Chovatia M."/>
            <person name="Clum A."/>
            <person name="Daum C."/>
            <person name="Haridas S."/>
            <person name="He G."/>
            <person name="LaButti K."/>
            <person name="Lipzen A."/>
            <person name="Mondo S."/>
            <person name="Riley R."/>
            <person name="Salamov A."/>
            <person name="Simmons B.A."/>
            <person name="Magnuson J.K."/>
            <person name="Henrissat B."/>
            <person name="Mortensen U.H."/>
            <person name="Larsen T.O."/>
            <person name="Devries R.P."/>
            <person name="Grigoriev I.V."/>
            <person name="Machida M."/>
            <person name="Baker S.E."/>
            <person name="Andersen M.R."/>
        </authorList>
    </citation>
    <scope>NUCLEOTIDE SEQUENCE [LARGE SCALE GENOMIC DNA]</scope>
    <source>
        <strain evidence="7 8">IBT 18842</strain>
    </source>
</reference>
<organism evidence="7 8">
    <name type="scientific">Aspergillus avenaceus</name>
    <dbReference type="NCBI Taxonomy" id="36643"/>
    <lineage>
        <taxon>Eukaryota</taxon>
        <taxon>Fungi</taxon>
        <taxon>Dikarya</taxon>
        <taxon>Ascomycota</taxon>
        <taxon>Pezizomycotina</taxon>
        <taxon>Eurotiomycetes</taxon>
        <taxon>Eurotiomycetidae</taxon>
        <taxon>Eurotiales</taxon>
        <taxon>Aspergillaceae</taxon>
        <taxon>Aspergillus</taxon>
        <taxon>Aspergillus subgen. Circumdati</taxon>
    </lineage>
</organism>
<keyword evidence="2 5" id="KW-0812">Transmembrane</keyword>
<feature type="transmembrane region" description="Helical" evidence="5">
    <location>
        <begin position="196"/>
        <end position="215"/>
    </location>
</feature>
<evidence type="ECO:0000313" key="7">
    <source>
        <dbReference type="EMBL" id="KAE8150692.1"/>
    </source>
</evidence>
<evidence type="ECO:0000256" key="5">
    <source>
        <dbReference type="SAM" id="Phobius"/>
    </source>
</evidence>
<feature type="transmembrane region" description="Helical" evidence="5">
    <location>
        <begin position="446"/>
        <end position="467"/>
    </location>
</feature>
<dbReference type="OrthoDB" id="3365399at2759"/>
<evidence type="ECO:0000256" key="4">
    <source>
        <dbReference type="ARBA" id="ARBA00023136"/>
    </source>
</evidence>
<dbReference type="GO" id="GO:0022857">
    <property type="term" value="F:transmembrane transporter activity"/>
    <property type="evidence" value="ECO:0007669"/>
    <property type="project" value="InterPro"/>
</dbReference>
<feature type="transmembrane region" description="Helical" evidence="5">
    <location>
        <begin position="133"/>
        <end position="152"/>
    </location>
</feature>
<feature type="domain" description="Major facilitator superfamily (MFS) profile" evidence="6">
    <location>
        <begin position="41"/>
        <end position="471"/>
    </location>
</feature>
<dbReference type="SUPFAM" id="SSF103473">
    <property type="entry name" value="MFS general substrate transporter"/>
    <property type="match status" value="1"/>
</dbReference>
<keyword evidence="8" id="KW-1185">Reference proteome</keyword>
<dbReference type="InterPro" id="IPR011701">
    <property type="entry name" value="MFS"/>
</dbReference>
<evidence type="ECO:0000259" key="6">
    <source>
        <dbReference type="PROSITE" id="PS50850"/>
    </source>
</evidence>
<evidence type="ECO:0000256" key="3">
    <source>
        <dbReference type="ARBA" id="ARBA00022989"/>
    </source>
</evidence>
<feature type="transmembrane region" description="Helical" evidence="5">
    <location>
        <begin position="77"/>
        <end position="96"/>
    </location>
</feature>
<proteinExistence type="predicted"/>
<feature type="transmembrane region" description="Helical" evidence="5">
    <location>
        <begin position="310"/>
        <end position="329"/>
    </location>
</feature>
<dbReference type="Gene3D" id="1.20.1250.20">
    <property type="entry name" value="MFS general substrate transporter like domains"/>
    <property type="match status" value="1"/>
</dbReference>
<feature type="transmembrane region" description="Helical" evidence="5">
    <location>
        <begin position="108"/>
        <end position="127"/>
    </location>
</feature>
<dbReference type="PANTHER" id="PTHR23502">
    <property type="entry name" value="MAJOR FACILITATOR SUPERFAMILY"/>
    <property type="match status" value="1"/>
</dbReference>
<feature type="transmembrane region" description="Helical" evidence="5">
    <location>
        <begin position="164"/>
        <end position="184"/>
    </location>
</feature>
<sequence length="482" mass="53134">MGRPIECSLPDSSRDPAYEIDWELDDPDNPQNWPLWYKAFIVWSASFATTCVVLYSTSYTSGSSGIQEDFQVESRTVVLLGLTTYMLGLAIGCLTLTPLSELYGRRWIYIINVALYTVLILPVALAPNFEAVVISRFFGGFSGGAIVGIAPGTVNDIIGPKYRALAFSLWSLGAMYGPVLGPIIGGFVYQYLGWRWINWIVLICGGVSTVCLVLIKETYAPVLLKQRRKAKQTETGDMRWWTRYDDQGQDSAWMRLQTSLQRPLIMAISEPICLLWNFYVGVLYAVLFLCFVGYPIVFQEHRGWSPDPAGLGYLGIGTGIALAVLSEPLMRKLIAMHPPDPIAGKTPPEACVRAICLGSILIPIGEFWFSWTARSPVHWISPILAGVPFGFGNTLVFIYATSYLAGSYGIYAASAIAGNSLVRYVFSGVLPLAGSKMYAALGVNWAGTMLALIEVLLIAIPLVFYRYGGRIRQRSKMVSRVS</sequence>
<feature type="transmembrane region" description="Helical" evidence="5">
    <location>
        <begin position="350"/>
        <end position="371"/>
    </location>
</feature>
<gene>
    <name evidence="7" type="ORF">BDV25DRAFT_129374</name>
</gene>
<dbReference type="AlphaFoldDB" id="A0A5N6TWD1"/>
<dbReference type="InterPro" id="IPR036259">
    <property type="entry name" value="MFS_trans_sf"/>
</dbReference>
<keyword evidence="4 5" id="KW-0472">Membrane</keyword>
<dbReference type="CDD" id="cd17323">
    <property type="entry name" value="MFS_Tpo1_MDR_like"/>
    <property type="match status" value="1"/>
</dbReference>
<dbReference type="InterPro" id="IPR020846">
    <property type="entry name" value="MFS_dom"/>
</dbReference>
<dbReference type="PANTHER" id="PTHR23502:SF12">
    <property type="entry name" value="MULTIDRUG TRANSPORTER, PUTATIVE (AFU_ORTHOLOGUE AFUA_1G06440)-RELATED"/>
    <property type="match status" value="1"/>
</dbReference>
<feature type="transmembrane region" description="Helical" evidence="5">
    <location>
        <begin position="408"/>
        <end position="426"/>
    </location>
</feature>
<protein>
    <submittedName>
        <fullName evidence="7">Major facilitator superfamily domain-containing protein</fullName>
    </submittedName>
</protein>
<dbReference type="Proteomes" id="UP000325780">
    <property type="component" value="Unassembled WGS sequence"/>
</dbReference>
<feature type="transmembrane region" description="Helical" evidence="5">
    <location>
        <begin position="274"/>
        <end position="298"/>
    </location>
</feature>
<accession>A0A5N6TWD1</accession>
<feature type="transmembrane region" description="Helical" evidence="5">
    <location>
        <begin position="377"/>
        <end position="401"/>
    </location>
</feature>
<evidence type="ECO:0000313" key="8">
    <source>
        <dbReference type="Proteomes" id="UP000325780"/>
    </source>
</evidence>
<evidence type="ECO:0000256" key="2">
    <source>
        <dbReference type="ARBA" id="ARBA00022692"/>
    </source>
</evidence>
<dbReference type="FunFam" id="1.20.1250.20:FF:000011">
    <property type="entry name" value="MFS multidrug transporter, putative"/>
    <property type="match status" value="1"/>
</dbReference>
<keyword evidence="3 5" id="KW-1133">Transmembrane helix</keyword>
<name>A0A5N6TWD1_ASPAV</name>
<comment type="subcellular location">
    <subcellularLocation>
        <location evidence="1">Membrane</location>
        <topology evidence="1">Multi-pass membrane protein</topology>
    </subcellularLocation>
</comment>